<comment type="caution">
    <text evidence="9">The sequence shown here is derived from an EMBL/GenBank/DDBJ whole genome shotgun (WGS) entry which is preliminary data.</text>
</comment>
<evidence type="ECO:0000313" key="10">
    <source>
        <dbReference type="Proteomes" id="UP000681356"/>
    </source>
</evidence>
<evidence type="ECO:0000256" key="6">
    <source>
        <dbReference type="ARBA" id="ARBA00022989"/>
    </source>
</evidence>
<evidence type="ECO:0000256" key="7">
    <source>
        <dbReference type="ARBA" id="ARBA00023136"/>
    </source>
</evidence>
<dbReference type="PANTHER" id="PTHR30047:SF7">
    <property type="entry name" value="HIGH-AFFINITY CHOLINE TRANSPORT PROTEIN"/>
    <property type="match status" value="1"/>
</dbReference>
<feature type="transmembrane region" description="Helical" evidence="8">
    <location>
        <begin position="260"/>
        <end position="281"/>
    </location>
</feature>
<keyword evidence="3" id="KW-0813">Transport</keyword>
<evidence type="ECO:0000256" key="1">
    <source>
        <dbReference type="ARBA" id="ARBA00004651"/>
    </source>
</evidence>
<protein>
    <submittedName>
        <fullName evidence="9">BCCT family transporter</fullName>
    </submittedName>
</protein>
<gene>
    <name evidence="9" type="ORF">KB874_14995</name>
</gene>
<feature type="transmembrane region" description="Helical" evidence="8">
    <location>
        <begin position="29"/>
        <end position="46"/>
    </location>
</feature>
<dbReference type="AlphaFoldDB" id="A0A8J7WHG2"/>
<feature type="transmembrane region" description="Helical" evidence="8">
    <location>
        <begin position="543"/>
        <end position="563"/>
    </location>
</feature>
<dbReference type="InterPro" id="IPR000060">
    <property type="entry name" value="BCCT_transptr"/>
</dbReference>
<feature type="transmembrane region" description="Helical" evidence="8">
    <location>
        <begin position="293"/>
        <end position="318"/>
    </location>
</feature>
<evidence type="ECO:0000256" key="4">
    <source>
        <dbReference type="ARBA" id="ARBA00022475"/>
    </source>
</evidence>
<dbReference type="InterPro" id="IPR018093">
    <property type="entry name" value="BCCT_CS"/>
</dbReference>
<evidence type="ECO:0000256" key="5">
    <source>
        <dbReference type="ARBA" id="ARBA00022692"/>
    </source>
</evidence>
<feature type="transmembrane region" description="Helical" evidence="8">
    <location>
        <begin position="569"/>
        <end position="589"/>
    </location>
</feature>
<dbReference type="PANTHER" id="PTHR30047">
    <property type="entry name" value="HIGH-AFFINITY CHOLINE TRANSPORT PROTEIN-RELATED"/>
    <property type="match status" value="1"/>
</dbReference>
<feature type="transmembrane region" description="Helical" evidence="8">
    <location>
        <begin position="443"/>
        <end position="466"/>
    </location>
</feature>
<accession>A0A8J7WHG2</accession>
<feature type="transmembrane region" description="Helical" evidence="8">
    <location>
        <begin position="66"/>
        <end position="85"/>
    </location>
</feature>
<feature type="transmembrane region" description="Helical" evidence="8">
    <location>
        <begin position="486"/>
        <end position="516"/>
    </location>
</feature>
<dbReference type="RefSeq" id="WP_212537370.1">
    <property type="nucleotide sequence ID" value="NZ_JAGTUU010000006.1"/>
</dbReference>
<proteinExistence type="inferred from homology"/>
<name>A0A8J7WHG2_9RHOB</name>
<keyword evidence="5 8" id="KW-0812">Transmembrane</keyword>
<dbReference type="Pfam" id="PF02028">
    <property type="entry name" value="BCCT"/>
    <property type="match status" value="2"/>
</dbReference>
<reference evidence="9" key="1">
    <citation type="submission" date="2021-04" db="EMBL/GenBank/DDBJ databases">
        <authorList>
            <person name="Yoon J."/>
        </authorList>
    </citation>
    <scope>NUCLEOTIDE SEQUENCE</scope>
    <source>
        <strain evidence="9">KMU-90</strain>
    </source>
</reference>
<dbReference type="GO" id="GO:0005886">
    <property type="term" value="C:plasma membrane"/>
    <property type="evidence" value="ECO:0007669"/>
    <property type="project" value="UniProtKB-SubCell"/>
</dbReference>
<evidence type="ECO:0000256" key="2">
    <source>
        <dbReference type="ARBA" id="ARBA00005658"/>
    </source>
</evidence>
<keyword evidence="7 8" id="KW-0472">Membrane</keyword>
<dbReference type="Proteomes" id="UP000681356">
    <property type="component" value="Unassembled WGS sequence"/>
</dbReference>
<evidence type="ECO:0000256" key="8">
    <source>
        <dbReference type="SAM" id="Phobius"/>
    </source>
</evidence>
<comment type="subcellular location">
    <subcellularLocation>
        <location evidence="1">Cell membrane</location>
        <topology evidence="1">Multi-pass membrane protein</topology>
    </subcellularLocation>
</comment>
<dbReference type="PROSITE" id="PS01303">
    <property type="entry name" value="BCCT"/>
    <property type="match status" value="1"/>
</dbReference>
<dbReference type="GO" id="GO:0022857">
    <property type="term" value="F:transmembrane transporter activity"/>
    <property type="evidence" value="ECO:0007669"/>
    <property type="project" value="InterPro"/>
</dbReference>
<keyword evidence="4" id="KW-1003">Cell membrane</keyword>
<keyword evidence="6 8" id="KW-1133">Transmembrane helix</keyword>
<organism evidence="9 10">
    <name type="scientific">Thetidibacter halocola</name>
    <dbReference type="NCBI Taxonomy" id="2827239"/>
    <lineage>
        <taxon>Bacteria</taxon>
        <taxon>Pseudomonadati</taxon>
        <taxon>Pseudomonadota</taxon>
        <taxon>Alphaproteobacteria</taxon>
        <taxon>Rhodobacterales</taxon>
        <taxon>Roseobacteraceae</taxon>
        <taxon>Thetidibacter</taxon>
    </lineage>
</organism>
<evidence type="ECO:0000313" key="9">
    <source>
        <dbReference type="EMBL" id="MBS0125396.1"/>
    </source>
</evidence>
<sequence>MPIKPPLTELPIKTAEGGFYHGFTKDVTITAKLLVGGLILWAVAFPDQAADVLGALNSIILATFSFWYVYVMAFFVILCFALALWPTAGRLKLGIETDKPEFSNFSWFSMMFGAGIGIGMLTFATAEPMYHFGTNPATITGATEGSTAGNVRDAYIWSFTHWGLAAWASYAIVGLALAFFSYRRGLPLTIRSALVPIFGTSLSGPIGHLVDIVAVVATVLGVSQTLGFGVEQFVSGLVRIGAGDWLQTTAADGTVSSSTAGIIVALLVIMGASTLSALSGVGKGIKWLSNINMGLSFFVLIFFLVFGSTFFGLSTLFVGMFDYLVSIPTNIFAVFQPVSIETFIANAPAAVAALPAEDLAAVHSAATSPWGTLSSFQEGLPAAAASLPQEAISGAYAAGTEGRLSGWQGAWTIFYWAWWIAFAPFVGVFLARISKGRTIREYVLGAMIIPAVMCFVWFALVGGTAIDLELQGVADGAIQGAGQSDQLFAMLAVMLSDGLAYIMSVIVVILLLTYLVTSADSAVLIINTINAAGDEGPKARPHILFWGAALALVVGALIIAGGLSAIQTAMVIGALPFSVVMVLMGLALVKAIWRDGRREYHGLPTTYVELPSDAAGQPAE</sequence>
<keyword evidence="10" id="KW-1185">Reference proteome</keyword>
<feature type="transmembrane region" description="Helical" evidence="8">
    <location>
        <begin position="105"/>
        <end position="126"/>
    </location>
</feature>
<evidence type="ECO:0000256" key="3">
    <source>
        <dbReference type="ARBA" id="ARBA00022448"/>
    </source>
</evidence>
<feature type="transmembrane region" description="Helical" evidence="8">
    <location>
        <begin position="194"/>
        <end position="220"/>
    </location>
</feature>
<dbReference type="EMBL" id="JAGTUU010000006">
    <property type="protein sequence ID" value="MBS0125396.1"/>
    <property type="molecule type" value="Genomic_DNA"/>
</dbReference>
<feature type="transmembrane region" description="Helical" evidence="8">
    <location>
        <begin position="162"/>
        <end position="182"/>
    </location>
</feature>
<comment type="similarity">
    <text evidence="2">Belongs to the BCCT transporter (TC 2.A.15) family.</text>
</comment>
<feature type="transmembrane region" description="Helical" evidence="8">
    <location>
        <begin position="413"/>
        <end position="431"/>
    </location>
</feature>